<dbReference type="Proteomes" id="UP000035763">
    <property type="component" value="Unassembled WGS sequence"/>
</dbReference>
<reference evidence="1 2" key="1">
    <citation type="journal article" date="2013" name="ISME J.">
        <title>A metabolic model for members of the genus Tetrasphaera involved in enhanced biological phosphorus removal.</title>
        <authorList>
            <person name="Kristiansen R."/>
            <person name="Nguyen H.T.T."/>
            <person name="Saunders A.M."/>
            <person name="Nielsen J.L."/>
            <person name="Wimmer R."/>
            <person name="Le V.Q."/>
            <person name="McIlroy S.J."/>
            <person name="Petrovski S."/>
            <person name="Seviour R.J."/>
            <person name="Calteau A."/>
            <person name="Nielsen K.L."/>
            <person name="Nielsen P.H."/>
        </authorList>
    </citation>
    <scope>NUCLEOTIDE SEQUENCE [LARGE SCALE GENOMIC DNA]</scope>
    <source>
        <strain evidence="1 2">Ben110</strain>
    </source>
</reference>
<organism evidence="1 2">
    <name type="scientific">Nostocoides australiense Ben110</name>
    <dbReference type="NCBI Taxonomy" id="1193182"/>
    <lineage>
        <taxon>Bacteria</taxon>
        <taxon>Bacillati</taxon>
        <taxon>Actinomycetota</taxon>
        <taxon>Actinomycetes</taxon>
        <taxon>Micrococcales</taxon>
        <taxon>Intrasporangiaceae</taxon>
        <taxon>Nostocoides</taxon>
    </lineage>
</organism>
<evidence type="ECO:0000313" key="2">
    <source>
        <dbReference type="Proteomes" id="UP000035763"/>
    </source>
</evidence>
<comment type="caution">
    <text evidence="1">The sequence shown here is derived from an EMBL/GenBank/DDBJ whole genome shotgun (WGS) entry which is preliminary data.</text>
</comment>
<gene>
    <name evidence="1" type="ORF">BN11_1960017</name>
</gene>
<proteinExistence type="predicted"/>
<sequence>MPVCLWWGSGVSGHHGAMTAARKPSDWLEDMTWHRRMYDQSKFRWVPEDPMSLALTWTKGRVEFTTPGHLRRLDIQLHELRYYAGGIEDAMLDPLALAREQCPDYRAGLELVGMTKTDVDILRYNALGGRVRNHPEAKRALRGIPLPNPFSQVWELRQMHGMYAAADNILEDTFCDLATELAEDLGWDSIAPLTVIHRTGNGVRLRVEQQRRERGLPGDPRRRVEQRY</sequence>
<dbReference type="EMBL" id="CAJA01000108">
    <property type="protein sequence ID" value="CCH72769.1"/>
    <property type="molecule type" value="Genomic_DNA"/>
</dbReference>
<evidence type="ECO:0000313" key="1">
    <source>
        <dbReference type="EMBL" id="CCH72769.1"/>
    </source>
</evidence>
<name>W6K2W2_9MICO</name>
<accession>W6K2W2</accession>
<keyword evidence="2" id="KW-1185">Reference proteome</keyword>
<dbReference type="AlphaFoldDB" id="W6K2W2"/>
<protein>
    <submittedName>
        <fullName evidence="1">Uncharacterized protein</fullName>
    </submittedName>
</protein>